<comment type="similarity">
    <text evidence="1">Belongs to the peptidase A1 family.</text>
</comment>
<dbReference type="EMBL" id="CAJRGZ010000017">
    <property type="protein sequence ID" value="CAG5156307.1"/>
    <property type="molecule type" value="Genomic_DNA"/>
</dbReference>
<dbReference type="Pfam" id="PF00026">
    <property type="entry name" value="Asp"/>
    <property type="match status" value="1"/>
</dbReference>
<dbReference type="GO" id="GO:0006508">
    <property type="term" value="P:proteolysis"/>
    <property type="evidence" value="ECO:0007669"/>
    <property type="project" value="InterPro"/>
</dbReference>
<feature type="compositionally biased region" description="Low complexity" evidence="2">
    <location>
        <begin position="560"/>
        <end position="571"/>
    </location>
</feature>
<dbReference type="Gene3D" id="2.40.70.10">
    <property type="entry name" value="Acid Proteases"/>
    <property type="match status" value="2"/>
</dbReference>
<keyword evidence="6" id="KW-1185">Reference proteome</keyword>
<accession>A0A8J2MYX7</accession>
<dbReference type="RefSeq" id="XP_043167650.1">
    <property type="nucleotide sequence ID" value="XM_043311715.1"/>
</dbReference>
<reference evidence="5" key="1">
    <citation type="submission" date="2021-05" db="EMBL/GenBank/DDBJ databases">
        <authorList>
            <person name="Stam R."/>
        </authorList>
    </citation>
    <scope>NUCLEOTIDE SEQUENCE</scope>
    <source>
        <strain evidence="5">CS162</strain>
    </source>
</reference>
<evidence type="ECO:0000256" key="3">
    <source>
        <dbReference type="SAM" id="Phobius"/>
    </source>
</evidence>
<feature type="transmembrane region" description="Helical" evidence="3">
    <location>
        <begin position="426"/>
        <end position="448"/>
    </location>
</feature>
<dbReference type="GO" id="GO:0004190">
    <property type="term" value="F:aspartic-type endopeptidase activity"/>
    <property type="evidence" value="ECO:0007669"/>
    <property type="project" value="InterPro"/>
</dbReference>
<sequence>MRLTARATEAPEPYVVPPSDKFDGADGSWSTFKISVGTPGQDFRVLPSTKGGVTYVIAEEGCLEGVDPVDCPQLRGIEVFQSAQSTGFQVNASTTWSAIGQYDVDLEDALNYTGRGLFGLDTVTLGAAADSSSSASLTRQVVAAVADPDYYLGILGLGQAKSSFNSGSQPVDSFLYLLRESKRIPSFAYAYTAGAKYRLKSVFGNLILGGYDATRFEPSANDFSFTFSQDPSRLLTVGVDSIMATNTLRGTYSLTSGAHFSVIDSTVPHLWLPADVCAEFETAFGLTYDPQTDLYLVNDTIHEELVSKNPILTFKLVNSLEDTTTNYTNIELPYAAFDLQASYPYYTNATNYFPIRRAANDTQYVLGRTLLQEAYLIVDYERANFTVAQAVFPNPLPASNIITIRSPSDSESTQASTSSSGLGTGAIVGIVIGAIAALLLVALGVFFFRKRRGKQQKEQRYEIAGKHISEIDSGANIFADSQPHKAVGPQELHGTPLTELASPVNDHFTGHAYPQDQKTVIDMTDEPQELHGESILPVTPRWREVQLPHPVFQHEMRAESSTSRSGSGVPSDDGYATGEFTLRSGVSPMSPQFPHNKYG</sequence>
<organism evidence="5 6">
    <name type="scientific">Alternaria atra</name>
    <dbReference type="NCBI Taxonomy" id="119953"/>
    <lineage>
        <taxon>Eukaryota</taxon>
        <taxon>Fungi</taxon>
        <taxon>Dikarya</taxon>
        <taxon>Ascomycota</taxon>
        <taxon>Pezizomycotina</taxon>
        <taxon>Dothideomycetes</taxon>
        <taxon>Pleosporomycetidae</taxon>
        <taxon>Pleosporales</taxon>
        <taxon>Pleosporineae</taxon>
        <taxon>Pleosporaceae</taxon>
        <taxon>Alternaria</taxon>
        <taxon>Alternaria sect. Ulocladioides</taxon>
    </lineage>
</organism>
<proteinExistence type="inferred from homology"/>
<evidence type="ECO:0000259" key="4">
    <source>
        <dbReference type="PROSITE" id="PS51767"/>
    </source>
</evidence>
<dbReference type="FunFam" id="2.40.70.10:FF:000199">
    <property type="entry name" value="WGS project CABT00000000 data, contig 2.21"/>
    <property type="match status" value="1"/>
</dbReference>
<dbReference type="PROSITE" id="PS51767">
    <property type="entry name" value="PEPTIDASE_A1"/>
    <property type="match status" value="1"/>
</dbReference>
<dbReference type="OrthoDB" id="4074350at2759"/>
<dbReference type="PANTHER" id="PTHR47966:SF51">
    <property type="entry name" value="BETA-SITE APP-CLEAVING ENZYME, ISOFORM A-RELATED"/>
    <property type="match status" value="1"/>
</dbReference>
<dbReference type="InterPro" id="IPR001461">
    <property type="entry name" value="Aspartic_peptidase_A1"/>
</dbReference>
<dbReference type="GO" id="GO:0000324">
    <property type="term" value="C:fungal-type vacuole"/>
    <property type="evidence" value="ECO:0007669"/>
    <property type="project" value="TreeGrafter"/>
</dbReference>
<dbReference type="InterPro" id="IPR021109">
    <property type="entry name" value="Peptidase_aspartic_dom_sf"/>
</dbReference>
<comment type="caution">
    <text evidence="5">The sequence shown here is derived from an EMBL/GenBank/DDBJ whole genome shotgun (WGS) entry which is preliminary data.</text>
</comment>
<dbReference type="PANTHER" id="PTHR47966">
    <property type="entry name" value="BETA-SITE APP-CLEAVING ENZYME, ISOFORM A-RELATED"/>
    <property type="match status" value="1"/>
</dbReference>
<name>A0A8J2MYX7_9PLEO</name>
<keyword evidence="3" id="KW-0472">Membrane</keyword>
<keyword evidence="3" id="KW-1133">Transmembrane helix</keyword>
<feature type="domain" description="Peptidase A1" evidence="4">
    <location>
        <begin position="30"/>
        <end position="388"/>
    </location>
</feature>
<keyword evidence="3" id="KW-0812">Transmembrane</keyword>
<dbReference type="CDD" id="cd05471">
    <property type="entry name" value="pepsin_like"/>
    <property type="match status" value="1"/>
</dbReference>
<evidence type="ECO:0000313" key="5">
    <source>
        <dbReference type="EMBL" id="CAG5156307.1"/>
    </source>
</evidence>
<protein>
    <recommendedName>
        <fullName evidence="4">Peptidase A1 domain-containing protein</fullName>
    </recommendedName>
</protein>
<dbReference type="SUPFAM" id="SSF50630">
    <property type="entry name" value="Acid proteases"/>
    <property type="match status" value="1"/>
</dbReference>
<evidence type="ECO:0000313" key="6">
    <source>
        <dbReference type="Proteomes" id="UP000676310"/>
    </source>
</evidence>
<evidence type="ECO:0000256" key="2">
    <source>
        <dbReference type="SAM" id="MobiDB-lite"/>
    </source>
</evidence>
<feature type="region of interest" description="Disordered" evidence="2">
    <location>
        <begin position="554"/>
        <end position="599"/>
    </location>
</feature>
<dbReference type="InterPro" id="IPR033121">
    <property type="entry name" value="PEPTIDASE_A1"/>
</dbReference>
<gene>
    <name evidence="5" type="ORF">ALTATR162_LOCUS4105</name>
</gene>
<evidence type="ECO:0000256" key="1">
    <source>
        <dbReference type="ARBA" id="ARBA00007447"/>
    </source>
</evidence>
<dbReference type="GeneID" id="67015736"/>
<dbReference type="AlphaFoldDB" id="A0A8J2MYX7"/>
<dbReference type="InterPro" id="IPR034164">
    <property type="entry name" value="Pepsin-like_dom"/>
</dbReference>
<dbReference type="PRINTS" id="PR00792">
    <property type="entry name" value="PEPSIN"/>
</dbReference>
<dbReference type="Proteomes" id="UP000676310">
    <property type="component" value="Unassembled WGS sequence"/>
</dbReference>